<dbReference type="GO" id="GO:0000774">
    <property type="term" value="F:adenyl-nucleotide exchange factor activity"/>
    <property type="evidence" value="ECO:0007669"/>
    <property type="project" value="TreeGrafter"/>
</dbReference>
<name>A0A1I7YW94_9BILA</name>
<dbReference type="Gene3D" id="1.25.10.10">
    <property type="entry name" value="Leucine-rich Repeat Variant"/>
    <property type="match status" value="1"/>
</dbReference>
<protein>
    <submittedName>
        <fullName evidence="2">Fes1 domain-containing protein</fullName>
    </submittedName>
</protein>
<dbReference type="GO" id="GO:0005783">
    <property type="term" value="C:endoplasmic reticulum"/>
    <property type="evidence" value="ECO:0007669"/>
    <property type="project" value="TreeGrafter"/>
</dbReference>
<dbReference type="AlphaFoldDB" id="A0A1I7YW94"/>
<dbReference type="InterPro" id="IPR011989">
    <property type="entry name" value="ARM-like"/>
</dbReference>
<dbReference type="PANTHER" id="PTHR19316">
    <property type="entry name" value="PROTEIN FOLDING REGULATOR"/>
    <property type="match status" value="1"/>
</dbReference>
<dbReference type="WBParaSite" id="L893_g20482.t1">
    <property type="protein sequence ID" value="L893_g20482.t1"/>
    <property type="gene ID" value="L893_g20482"/>
</dbReference>
<dbReference type="InterPro" id="IPR016024">
    <property type="entry name" value="ARM-type_fold"/>
</dbReference>
<proteinExistence type="predicted"/>
<dbReference type="PANTHER" id="PTHR19316:SF18">
    <property type="entry name" value="HSP70-BINDING PROTEIN 1"/>
    <property type="match status" value="1"/>
</dbReference>
<dbReference type="SUPFAM" id="SSF48371">
    <property type="entry name" value="ARM repeat"/>
    <property type="match status" value="1"/>
</dbReference>
<sequence>MHISYFAMTTPIASKSDQYWKMLLNLSTAATSSAGSSTGSSTEPKTLTAEDQAWIESAIDELNTENTPVSLMTSYMMDIKSKLVERKYTSIPDAVTIENEIAQITEYCYDRDIAMGFCRMGGIGLAEEILSKTAEVRSQKCVAELVVAIAQNNPEVQDQINETSILELLIKCVNDEAIAPYDRKFFVSAISAVVRNNKRCFDKFIELNGFIKLASIALKADRRRQEVLLNRICIALTNIARGLEQKDIEDKRINWTLAETLLAVELDTTEGIDYLIQYFRALKPEESYLSADCWEMLNRKLDEYTLMTS</sequence>
<accession>A0A1I7YW94</accession>
<evidence type="ECO:0000313" key="2">
    <source>
        <dbReference type="WBParaSite" id="L893_g20482.t1"/>
    </source>
</evidence>
<dbReference type="Proteomes" id="UP000095287">
    <property type="component" value="Unplaced"/>
</dbReference>
<reference evidence="2" key="1">
    <citation type="submission" date="2016-11" db="UniProtKB">
        <authorList>
            <consortium name="WormBaseParasite"/>
        </authorList>
    </citation>
    <scope>IDENTIFICATION</scope>
</reference>
<keyword evidence="1" id="KW-1185">Reference proteome</keyword>
<dbReference type="InterPro" id="IPR050693">
    <property type="entry name" value="Hsp70_NEF-Inhibitors"/>
</dbReference>
<organism evidence="1 2">
    <name type="scientific">Steinernema glaseri</name>
    <dbReference type="NCBI Taxonomy" id="37863"/>
    <lineage>
        <taxon>Eukaryota</taxon>
        <taxon>Metazoa</taxon>
        <taxon>Ecdysozoa</taxon>
        <taxon>Nematoda</taxon>
        <taxon>Chromadorea</taxon>
        <taxon>Rhabditida</taxon>
        <taxon>Tylenchina</taxon>
        <taxon>Panagrolaimomorpha</taxon>
        <taxon>Strongyloidoidea</taxon>
        <taxon>Steinernematidae</taxon>
        <taxon>Steinernema</taxon>
    </lineage>
</organism>
<evidence type="ECO:0000313" key="1">
    <source>
        <dbReference type="Proteomes" id="UP000095287"/>
    </source>
</evidence>